<feature type="compositionally biased region" description="Low complexity" evidence="5">
    <location>
        <begin position="100"/>
        <end position="114"/>
    </location>
</feature>
<organism evidence="8">
    <name type="scientific">Menopon gallinae</name>
    <name type="common">poultry shaft louse</name>
    <dbReference type="NCBI Taxonomy" id="328185"/>
    <lineage>
        <taxon>Eukaryota</taxon>
        <taxon>Metazoa</taxon>
        <taxon>Ecdysozoa</taxon>
        <taxon>Arthropoda</taxon>
        <taxon>Hexapoda</taxon>
        <taxon>Insecta</taxon>
        <taxon>Pterygota</taxon>
        <taxon>Neoptera</taxon>
        <taxon>Paraneoptera</taxon>
        <taxon>Psocodea</taxon>
        <taxon>Troctomorpha</taxon>
        <taxon>Phthiraptera</taxon>
        <taxon>Amblycera</taxon>
        <taxon>Menoponidae</taxon>
        <taxon>Menopon</taxon>
    </lineage>
</organism>
<feature type="compositionally biased region" description="Low complexity" evidence="5">
    <location>
        <begin position="175"/>
        <end position="186"/>
    </location>
</feature>
<dbReference type="GO" id="GO:0007283">
    <property type="term" value="P:spermatogenesis"/>
    <property type="evidence" value="ECO:0007669"/>
    <property type="project" value="UniProtKB-KW"/>
</dbReference>
<dbReference type="PROSITE" id="PS51644">
    <property type="entry name" value="HTH_OST"/>
    <property type="match status" value="1"/>
</dbReference>
<keyword evidence="3" id="KW-0677">Repeat</keyword>
<keyword evidence="4" id="KW-0221">Differentiation</keyword>
<dbReference type="AlphaFoldDB" id="A0AAW2HV64"/>
<evidence type="ECO:0000313" key="8">
    <source>
        <dbReference type="EMBL" id="KAL0273631.1"/>
    </source>
</evidence>
<feature type="compositionally biased region" description="Basic and acidic residues" evidence="5">
    <location>
        <begin position="478"/>
        <end position="490"/>
    </location>
</feature>
<dbReference type="SUPFAM" id="SSF63748">
    <property type="entry name" value="Tudor/PWWP/MBT"/>
    <property type="match status" value="1"/>
</dbReference>
<feature type="domain" description="HTH OST-type" evidence="7">
    <location>
        <begin position="14"/>
        <end position="84"/>
    </location>
</feature>
<comment type="subcellular location">
    <subcellularLocation>
        <location evidence="1">Cytoplasm</location>
    </subcellularLocation>
</comment>
<dbReference type="InterPro" id="IPR041966">
    <property type="entry name" value="LOTUS-like"/>
</dbReference>
<evidence type="ECO:0000256" key="5">
    <source>
        <dbReference type="SAM" id="MobiDB-lite"/>
    </source>
</evidence>
<dbReference type="Gene3D" id="3.30.420.610">
    <property type="entry name" value="LOTUS domain-like"/>
    <property type="match status" value="1"/>
</dbReference>
<accession>A0AAW2HV64</accession>
<dbReference type="InterPro" id="IPR002999">
    <property type="entry name" value="Tudor"/>
</dbReference>
<feature type="region of interest" description="Disordered" evidence="5">
    <location>
        <begin position="91"/>
        <end position="114"/>
    </location>
</feature>
<evidence type="ECO:0000259" key="6">
    <source>
        <dbReference type="PROSITE" id="PS50304"/>
    </source>
</evidence>
<keyword evidence="4" id="KW-0744">Spermatogenesis</keyword>
<dbReference type="PANTHER" id="PTHR16442">
    <property type="entry name" value="RING FINGER PROTEIN 17"/>
    <property type="match status" value="1"/>
</dbReference>
<evidence type="ECO:0000256" key="4">
    <source>
        <dbReference type="ARBA" id="ARBA00022871"/>
    </source>
</evidence>
<feature type="domain" description="Tudor" evidence="6">
    <location>
        <begin position="304"/>
        <end position="366"/>
    </location>
</feature>
<dbReference type="EMBL" id="JARGDH010000003">
    <property type="protein sequence ID" value="KAL0273631.1"/>
    <property type="molecule type" value="Genomic_DNA"/>
</dbReference>
<evidence type="ECO:0000259" key="7">
    <source>
        <dbReference type="PROSITE" id="PS51644"/>
    </source>
</evidence>
<evidence type="ECO:0000256" key="1">
    <source>
        <dbReference type="ARBA" id="ARBA00004496"/>
    </source>
</evidence>
<dbReference type="Pfam" id="PF12872">
    <property type="entry name" value="OST-HTH"/>
    <property type="match status" value="1"/>
</dbReference>
<dbReference type="SMART" id="SM00333">
    <property type="entry name" value="TUDOR"/>
    <property type="match status" value="1"/>
</dbReference>
<dbReference type="InterPro" id="IPR035437">
    <property type="entry name" value="SNase_OB-fold_sf"/>
</dbReference>
<keyword evidence="2" id="KW-0963">Cytoplasm</keyword>
<dbReference type="Pfam" id="PF00567">
    <property type="entry name" value="TUDOR"/>
    <property type="match status" value="1"/>
</dbReference>
<feature type="region of interest" description="Disordered" evidence="5">
    <location>
        <begin position="175"/>
        <end position="204"/>
    </location>
</feature>
<dbReference type="Gene3D" id="2.30.30.140">
    <property type="match status" value="1"/>
</dbReference>
<name>A0AAW2HV64_9NEOP</name>
<dbReference type="PROSITE" id="PS50304">
    <property type="entry name" value="TUDOR"/>
    <property type="match status" value="1"/>
</dbReference>
<protein>
    <submittedName>
        <fullName evidence="8">Uncharacterized protein</fullName>
    </submittedName>
</protein>
<comment type="caution">
    <text evidence="8">The sequence shown here is derived from an EMBL/GenBank/DDBJ whole genome shotgun (WGS) entry which is preliminary data.</text>
</comment>
<feature type="compositionally biased region" description="Polar residues" evidence="5">
    <location>
        <begin position="499"/>
        <end position="510"/>
    </location>
</feature>
<dbReference type="GO" id="GO:0005737">
    <property type="term" value="C:cytoplasm"/>
    <property type="evidence" value="ECO:0007669"/>
    <property type="project" value="UniProtKB-SubCell"/>
</dbReference>
<reference evidence="8" key="1">
    <citation type="journal article" date="2024" name="Gigascience">
        <title>Chromosome-level genome of the poultry shaft louse Menopon gallinae provides insight into the host-switching and adaptive evolution of parasitic lice.</title>
        <authorList>
            <person name="Xu Y."/>
            <person name="Ma L."/>
            <person name="Liu S."/>
            <person name="Liang Y."/>
            <person name="Liu Q."/>
            <person name="He Z."/>
            <person name="Tian L."/>
            <person name="Duan Y."/>
            <person name="Cai W."/>
            <person name="Li H."/>
            <person name="Song F."/>
        </authorList>
    </citation>
    <scope>NUCLEOTIDE SEQUENCE</scope>
    <source>
        <strain evidence="8">Cailab_2023a</strain>
    </source>
</reference>
<evidence type="ECO:0000256" key="3">
    <source>
        <dbReference type="ARBA" id="ARBA00022737"/>
    </source>
</evidence>
<dbReference type="GO" id="GO:0030154">
    <property type="term" value="P:cell differentiation"/>
    <property type="evidence" value="ECO:0007669"/>
    <property type="project" value="UniProtKB-ARBA"/>
</dbReference>
<dbReference type="CDD" id="cd09972">
    <property type="entry name" value="LOTUS_TDRD_OSKAR"/>
    <property type="match status" value="1"/>
</dbReference>
<dbReference type="PANTHER" id="PTHR16442:SF1">
    <property type="entry name" value="RING FINGER PROTEIN 17"/>
    <property type="match status" value="1"/>
</dbReference>
<feature type="region of interest" description="Disordered" evidence="5">
    <location>
        <begin position="478"/>
        <end position="515"/>
    </location>
</feature>
<dbReference type="InterPro" id="IPR025605">
    <property type="entry name" value="OST-HTH/LOTUS_dom"/>
</dbReference>
<gene>
    <name evidence="8" type="ORF">PYX00_006262</name>
</gene>
<feature type="compositionally biased region" description="Polar residues" evidence="5">
    <location>
        <begin position="187"/>
        <end position="201"/>
    </location>
</feature>
<evidence type="ECO:0000256" key="2">
    <source>
        <dbReference type="ARBA" id="ARBA00022490"/>
    </source>
</evidence>
<proteinExistence type="predicted"/>
<dbReference type="Gene3D" id="2.40.50.90">
    <property type="match status" value="1"/>
</dbReference>
<sequence>MCPSRGRNFCGSMDKKDTLSFIRSLLISNKESYELQQLLQDFREENGRDMPLFGYKTPIDFLESAPDIVKLERYQQKIYVKPISSSKSAHITSLVKRQRQNTSSNRNFNTRTINNQPRNSKVEYQAAFRRNAFTSLENQMNKGQSDLSRPENLKIHEAENDTNSDMLATISRKSLPNSSSKSAFPSQLSKSCISPESSQKYSTKKDGKVDNWMKRYISPSKQDSLIPSYLPLSEVILKLTEIPKLDLSLYATVGEYVEVCVTEVWSPHRFFLILREFKIKLVEFMSELQSFYSTYEGKYLLTESLQAHQLCAVLYETNSECLEWYRAIILKEINKLTAFVFLIDYGTVAKVQYSRIRFLSQRFGSFPSQAFQGHLANIKYNGNLWTMKAIEKFYSMVFERDLIAGVVDMNNEESWLSVTLSYTDETDVHVNDTLVDLNLAVFVCDESDTSTTSALDIYTLHLYIMNWLSPSDIDRVRSPRSRLADNERRPPTGSLPSGRRSQASSTSGPNTACEGPVHYSCRNDRLLEMFAAFESP</sequence>